<gene>
    <name evidence="1" type="ORF">EV671_1001139</name>
</gene>
<dbReference type="AlphaFoldDB" id="A0A4R3VKK6"/>
<protein>
    <submittedName>
        <fullName evidence="1">Uncharacterized protein</fullName>
    </submittedName>
</protein>
<dbReference type="EMBL" id="SMBU01000001">
    <property type="protein sequence ID" value="TCV04384.1"/>
    <property type="molecule type" value="Genomic_DNA"/>
</dbReference>
<evidence type="ECO:0000313" key="1">
    <source>
        <dbReference type="EMBL" id="TCV04384.1"/>
    </source>
</evidence>
<dbReference type="RefSeq" id="WP_132569099.1">
    <property type="nucleotide sequence ID" value="NZ_CBCSGL010000004.1"/>
</dbReference>
<keyword evidence="2" id="KW-1185">Reference proteome</keyword>
<evidence type="ECO:0000313" key="2">
    <source>
        <dbReference type="Proteomes" id="UP000295110"/>
    </source>
</evidence>
<sequence length="106" mass="11465">MNMLAPIGFPESPSVAVLRCWSVLEVLDDDDALVRLAVGWVTPTRLRVTSPLERFEGGQVLTRTGSIYTLDGPPASPQDLVEQKTRRDALLGGRSAIDVTALYLAA</sequence>
<comment type="caution">
    <text evidence="1">The sequence shown here is derived from an EMBL/GenBank/DDBJ whole genome shotgun (WGS) entry which is preliminary data.</text>
</comment>
<organism evidence="1 2">
    <name type="scientific">Roseateles saccharophilus</name>
    <name type="common">Pseudomonas saccharophila</name>
    <dbReference type="NCBI Taxonomy" id="304"/>
    <lineage>
        <taxon>Bacteria</taxon>
        <taxon>Pseudomonadati</taxon>
        <taxon>Pseudomonadota</taxon>
        <taxon>Betaproteobacteria</taxon>
        <taxon>Burkholderiales</taxon>
        <taxon>Sphaerotilaceae</taxon>
        <taxon>Roseateles</taxon>
    </lineage>
</organism>
<proteinExistence type="predicted"/>
<name>A0A4R3VKK6_ROSSA</name>
<accession>A0A4R3VKK6</accession>
<dbReference type="Proteomes" id="UP000295110">
    <property type="component" value="Unassembled WGS sequence"/>
</dbReference>
<reference evidence="1 2" key="1">
    <citation type="submission" date="2019-03" db="EMBL/GenBank/DDBJ databases">
        <title>Genomic Encyclopedia of Type Strains, Phase IV (KMG-IV): sequencing the most valuable type-strain genomes for metagenomic binning, comparative biology and taxonomic classification.</title>
        <authorList>
            <person name="Goeker M."/>
        </authorList>
    </citation>
    <scope>NUCLEOTIDE SEQUENCE [LARGE SCALE GENOMIC DNA]</scope>
    <source>
        <strain evidence="1 2">DSM 654</strain>
    </source>
</reference>